<dbReference type="PANTHER" id="PTHR24216:SF65">
    <property type="entry name" value="PAXILLIN-LIKE PROTEIN 1"/>
    <property type="match status" value="1"/>
</dbReference>
<protein>
    <recommendedName>
        <fullName evidence="2">DUF8190 domain-containing protein</fullName>
    </recommendedName>
</protein>
<dbReference type="Pfam" id="PF26608">
    <property type="entry name" value="DUF8190"/>
    <property type="match status" value="1"/>
</dbReference>
<feature type="compositionally biased region" description="Basic and acidic residues" evidence="1">
    <location>
        <begin position="644"/>
        <end position="654"/>
    </location>
</feature>
<feature type="compositionally biased region" description="Low complexity" evidence="1">
    <location>
        <begin position="512"/>
        <end position="541"/>
    </location>
</feature>
<feature type="compositionally biased region" description="Acidic residues" evidence="1">
    <location>
        <begin position="588"/>
        <end position="600"/>
    </location>
</feature>
<feature type="compositionally biased region" description="Polar residues" evidence="1">
    <location>
        <begin position="1648"/>
        <end position="1658"/>
    </location>
</feature>
<evidence type="ECO:0000313" key="4">
    <source>
        <dbReference type="Proteomes" id="UP000814176"/>
    </source>
</evidence>
<gene>
    <name evidence="3" type="ORF">C8Q71DRAFT_912237</name>
</gene>
<dbReference type="RefSeq" id="XP_047772286.1">
    <property type="nucleotide sequence ID" value="XM_047929183.1"/>
</dbReference>
<feature type="compositionally biased region" description="Basic and acidic residues" evidence="1">
    <location>
        <begin position="601"/>
        <end position="615"/>
    </location>
</feature>
<feature type="domain" description="DUF8190" evidence="2">
    <location>
        <begin position="171"/>
        <end position="283"/>
    </location>
</feature>
<sequence length="1836" mass="203872">MLPHEILQHLAGRNDMESEAEFASRLEGRDGQFSLDAVPDSMQADTIATQAEVMEMIRRVHHGVHPRGSAGATSEDAVARDERDWNDHRRVSVKVSDLERYSKDGSAHSAKMASVYLRNRSTVVLDETYRIPATDPSLEWRVKNNYLDHMACIPAKQGLAVCRRPVGTLGYRLTVDLLSPHRALKFTHTHIDFDPSGRCAFFGTYQTDLLWCAFVPNAFFDDNDNESSDLAYDRPNGDGSALPLSAYGIKAGDTRLSPTRFKIWQLFWCHVLSTMQWRGVSVMPHIWWGLSDDLRKWSIRDMCNIFDQPKIELTHEDVVHIDDTFEAEWRTFVHEMPAAWKKDKFFIHHKPIIMSQRYGQNTPIAVENAIDRETQQWQEERAWGAMKYVSMAVATELTAHDVQQHEPIPPDDILREHVEVFDTPVVDRTSRPVDLYNYPLEDEDGNLLPLYTREGFDVLRTQPVDNSDLDGPGCGILLDLRRVDELFADYADDSEAMQRLAVQEHERRRPRSPSYESPSPSPGPSSRAPSSPPGSSSPIPSVHNSPSRRRSRASPSRLWLEEEEEEEESENRPRRRRRGVSRFIDDEARGDDDEEGASDVAEEHELGADLRDDAPDELERCEQMTVEELSAHRREARGRARATSHGDERDEPRAASRPRGFRTAEQDDALMEDEVEALLDMRRPAQANKRLRVTAYPQAFLGHIGHMQANQMFPIYAPFMVDIDCELRRDVPPQPDFHETLEDGAHFVEPDLAGKAEWMDKHGFDGPIIEMGGCQIYNAMSHRARPTAGQQEVCTGMLTQAATGPWAPGKRATNLHAKIMHRNNIGLPQDRFRAAVVDYGAPNISLRIENNFTIFMRRMPEDKRTGAHIYRDIILSHIQSTLHPIILQRLRHHIVVFKPDVFPAIYHWMTFPVRVVLEKMYTSMVADLQQGRKQPALQIELLAMMERTLAYAHTGNAAVISGCMGPLWLKRSLLELGFPCLHPSMRLDVDNDFPLSISVTAWPCRPSDMTPLLASSRAFQLTWGAGALAGYTAAFSFSLARVFGGSDEKFKRYAGNPHVVKGLVIADIAMGVLIADWKDFVEREVRLMMKRVGTQDMEDLSELEHIHYHQRESNLKQWKACAHPFSHKGETATLTQSGAKESKKSKKTKDLKGKSKAHNMVFPLALLVATLAESVDDIADGLPMASTTRATQGEVARVMCDCARANKPTPLRAPLIKDGSGIFVLRLALAELAKNAPTSLITDTEIYDWSVNIFALALEVNMIMFVPWQAPSAEARGRPKTKASVDSWVEVDHTASPVWDSMALVAPPVVRTMEQQYKDIISGVGKRIVEEDPKGEWEAAALPLHALSKFISTRKVLPVEFTLENASVSMPAESDPSVSSKRLVYEVYKWVLDNYDPSKVLHQLALMIAIVVSRLAPELGYNGAALEKVLRLSPGGVPSSQGLTKAIQNADWEIGTRSTGHTNRIPYIPMVTTYIIAFFDQHSPVRQHLRASGNNTLGSLGRAFVAKHTVKGINPFNLIRLGLARGLGTAVLKGGSYGVDWRPLSEDELIAVHADLSYVFDDLQGMQSGYSQAKFLFGEQCAELLARKGEIIRHAPPPKGPRAGPGAAHQQLMSAAASVDRHPAGPSLRGTPPRPHRANRNPALPALRSTSRAPSFSYSAAHEDPPFLAEQADDPRPPSPLQYTTMAHVTASAHASAGSSASASGSSRSGGASASSSSSARSTSMPFVTVNASASSSLRRVVTSPGRFAREAGAHQRKQQPPAHLVASATAVATTNVFTSNMSPTAARRGVKRRRERPPGTGQFRIEMLPPPAAKRARTASRRGSGSGEVIDISGD</sequence>
<comment type="caution">
    <text evidence="3">The sequence shown here is derived from an EMBL/GenBank/DDBJ whole genome shotgun (WGS) entry which is preliminary data.</text>
</comment>
<reference evidence="3 4" key="1">
    <citation type="journal article" date="2021" name="Environ. Microbiol.">
        <title>Gene family expansions and transcriptome signatures uncover fungal adaptations to wood decay.</title>
        <authorList>
            <person name="Hage H."/>
            <person name="Miyauchi S."/>
            <person name="Viragh M."/>
            <person name="Drula E."/>
            <person name="Min B."/>
            <person name="Chaduli D."/>
            <person name="Navarro D."/>
            <person name="Favel A."/>
            <person name="Norest M."/>
            <person name="Lesage-Meessen L."/>
            <person name="Balint B."/>
            <person name="Merenyi Z."/>
            <person name="de Eugenio L."/>
            <person name="Morin E."/>
            <person name="Martinez A.T."/>
            <person name="Baldrian P."/>
            <person name="Stursova M."/>
            <person name="Martinez M.J."/>
            <person name="Novotny C."/>
            <person name="Magnuson J.K."/>
            <person name="Spatafora J.W."/>
            <person name="Maurice S."/>
            <person name="Pangilinan J."/>
            <person name="Andreopoulos W."/>
            <person name="LaButti K."/>
            <person name="Hundley H."/>
            <person name="Na H."/>
            <person name="Kuo A."/>
            <person name="Barry K."/>
            <person name="Lipzen A."/>
            <person name="Henrissat B."/>
            <person name="Riley R."/>
            <person name="Ahrendt S."/>
            <person name="Nagy L.G."/>
            <person name="Grigoriev I.V."/>
            <person name="Martin F."/>
            <person name="Rosso M.N."/>
        </authorList>
    </citation>
    <scope>NUCLEOTIDE SEQUENCE [LARGE SCALE GENOMIC DNA]</scope>
    <source>
        <strain evidence="3 4">CIRM-BRFM 1785</strain>
    </source>
</reference>
<proteinExistence type="predicted"/>
<evidence type="ECO:0000259" key="2">
    <source>
        <dbReference type="Pfam" id="PF26608"/>
    </source>
</evidence>
<feature type="region of interest" description="Disordered" evidence="1">
    <location>
        <begin position="502"/>
        <end position="615"/>
    </location>
</feature>
<accession>A0ABQ8JX22</accession>
<dbReference type="GeneID" id="72009915"/>
<dbReference type="PANTHER" id="PTHR24216">
    <property type="entry name" value="PAXILLIN-RELATED"/>
    <property type="match status" value="1"/>
</dbReference>
<feature type="region of interest" description="Disordered" evidence="1">
    <location>
        <begin position="1593"/>
        <end position="1660"/>
    </location>
</feature>
<feature type="region of interest" description="Disordered" evidence="1">
    <location>
        <begin position="1697"/>
        <end position="1724"/>
    </location>
</feature>
<dbReference type="EMBL" id="JADCUA010000055">
    <property type="protein sequence ID" value="KAH9828613.1"/>
    <property type="molecule type" value="Genomic_DNA"/>
</dbReference>
<feature type="region of interest" description="Disordered" evidence="1">
    <location>
        <begin position="1783"/>
        <end position="1836"/>
    </location>
</feature>
<dbReference type="InterPro" id="IPR058503">
    <property type="entry name" value="DUF8190"/>
</dbReference>
<keyword evidence="4" id="KW-1185">Reference proteome</keyword>
<name>A0ABQ8JX22_9APHY</name>
<evidence type="ECO:0000313" key="3">
    <source>
        <dbReference type="EMBL" id="KAH9828613.1"/>
    </source>
</evidence>
<evidence type="ECO:0000256" key="1">
    <source>
        <dbReference type="SAM" id="MobiDB-lite"/>
    </source>
</evidence>
<feature type="compositionally biased region" description="Low complexity" evidence="1">
    <location>
        <begin position="1697"/>
        <end position="1722"/>
    </location>
</feature>
<feature type="region of interest" description="Disordered" evidence="1">
    <location>
        <begin position="628"/>
        <end position="668"/>
    </location>
</feature>
<dbReference type="Proteomes" id="UP000814176">
    <property type="component" value="Unassembled WGS sequence"/>
</dbReference>
<feature type="region of interest" description="Disordered" evidence="1">
    <location>
        <begin position="1130"/>
        <end position="1154"/>
    </location>
</feature>
<organism evidence="3 4">
    <name type="scientific">Rhodofomes roseus</name>
    <dbReference type="NCBI Taxonomy" id="34475"/>
    <lineage>
        <taxon>Eukaryota</taxon>
        <taxon>Fungi</taxon>
        <taxon>Dikarya</taxon>
        <taxon>Basidiomycota</taxon>
        <taxon>Agaricomycotina</taxon>
        <taxon>Agaricomycetes</taxon>
        <taxon>Polyporales</taxon>
        <taxon>Rhodofomes</taxon>
    </lineage>
</organism>